<dbReference type="PRINTS" id="PR00032">
    <property type="entry name" value="HTHARAC"/>
</dbReference>
<dbReference type="InterPro" id="IPR011256">
    <property type="entry name" value="Reg_factor_effector_dom_sf"/>
</dbReference>
<name>A0ABS2K8X3_9GAMM</name>
<evidence type="ECO:0000313" key="6">
    <source>
        <dbReference type="Proteomes" id="UP001430149"/>
    </source>
</evidence>
<dbReference type="SUPFAM" id="SSF55136">
    <property type="entry name" value="Probable bacterial effector-binding domain"/>
    <property type="match status" value="1"/>
</dbReference>
<dbReference type="InterPro" id="IPR018060">
    <property type="entry name" value="HTH_AraC"/>
</dbReference>
<keyword evidence="6" id="KW-1185">Reference proteome</keyword>
<dbReference type="Gene3D" id="3.20.80.10">
    <property type="entry name" value="Regulatory factor, effector binding domain"/>
    <property type="match status" value="1"/>
</dbReference>
<dbReference type="InterPro" id="IPR020449">
    <property type="entry name" value="Tscrpt_reg_AraC-type_HTH"/>
</dbReference>
<dbReference type="PANTHER" id="PTHR40055">
    <property type="entry name" value="TRANSCRIPTIONAL REGULATOR YGIV-RELATED"/>
    <property type="match status" value="1"/>
</dbReference>
<reference evidence="5" key="1">
    <citation type="submission" date="2020-10" db="EMBL/GenBank/DDBJ databases">
        <title>Phylogeny of dyella-like bacteria.</title>
        <authorList>
            <person name="Fu J."/>
        </authorList>
    </citation>
    <scope>NUCLEOTIDE SEQUENCE</scope>
    <source>
        <strain evidence="5">DHOC52</strain>
    </source>
</reference>
<accession>A0ABS2K8X3</accession>
<dbReference type="RefSeq" id="WP_204683796.1">
    <property type="nucleotide sequence ID" value="NZ_BSNR01000019.1"/>
</dbReference>
<keyword evidence="1" id="KW-0805">Transcription regulation</keyword>
<keyword evidence="2" id="KW-0238">DNA-binding</keyword>
<dbReference type="Gene3D" id="1.10.10.60">
    <property type="entry name" value="Homeodomain-like"/>
    <property type="match status" value="1"/>
</dbReference>
<dbReference type="InterPro" id="IPR050908">
    <property type="entry name" value="SmbC-like"/>
</dbReference>
<dbReference type="Proteomes" id="UP001430149">
    <property type="component" value="Unassembled WGS sequence"/>
</dbReference>
<dbReference type="PROSITE" id="PS00041">
    <property type="entry name" value="HTH_ARAC_FAMILY_1"/>
    <property type="match status" value="1"/>
</dbReference>
<feature type="domain" description="HTH araC/xylS-type" evidence="4">
    <location>
        <begin position="11"/>
        <end position="112"/>
    </location>
</feature>
<dbReference type="InterPro" id="IPR009057">
    <property type="entry name" value="Homeodomain-like_sf"/>
</dbReference>
<dbReference type="SMART" id="SM00871">
    <property type="entry name" value="AraC_E_bind"/>
    <property type="match status" value="1"/>
</dbReference>
<dbReference type="SMART" id="SM00342">
    <property type="entry name" value="HTH_ARAC"/>
    <property type="match status" value="1"/>
</dbReference>
<evidence type="ECO:0000256" key="2">
    <source>
        <dbReference type="ARBA" id="ARBA00023125"/>
    </source>
</evidence>
<dbReference type="SUPFAM" id="SSF46689">
    <property type="entry name" value="Homeodomain-like"/>
    <property type="match status" value="2"/>
</dbReference>
<dbReference type="PANTHER" id="PTHR40055:SF1">
    <property type="entry name" value="TRANSCRIPTIONAL REGULATOR YGIV-RELATED"/>
    <property type="match status" value="1"/>
</dbReference>
<dbReference type="EMBL" id="JADIKE010000038">
    <property type="protein sequence ID" value="MBM7127288.1"/>
    <property type="molecule type" value="Genomic_DNA"/>
</dbReference>
<evidence type="ECO:0000256" key="1">
    <source>
        <dbReference type="ARBA" id="ARBA00023015"/>
    </source>
</evidence>
<sequence>MKVHTEQDYRRRIARVVETILLDPAAPHTVESLAAVAHLSAFHFHRIYRAFTGENIATTVKRVRLARAAYRLADAKDTVTSIALGAGYDSAQTFARAFRSFTGITPSEFSERQRDLATLQADPDNEALPVVELREVPPMHALCLRHGGPLPSITHTFCALYRALGDTPHQAAIGIGYGDPEEKDGFRYFAGVTVQDAPRAIAPVEAMHVEGGLYASYRLVGPYALIAPTFQTLFGRWLPQSGYEPDHRPALELYHTHASAGSPSENVTELLIPIRRE</sequence>
<evidence type="ECO:0000259" key="4">
    <source>
        <dbReference type="PROSITE" id="PS01124"/>
    </source>
</evidence>
<protein>
    <submittedName>
        <fullName evidence="5">AraC family transcriptional regulator</fullName>
    </submittedName>
</protein>
<organism evidence="5 6">
    <name type="scientific">Dyella flava</name>
    <dbReference type="NCBI Taxonomy" id="1920170"/>
    <lineage>
        <taxon>Bacteria</taxon>
        <taxon>Pseudomonadati</taxon>
        <taxon>Pseudomonadota</taxon>
        <taxon>Gammaproteobacteria</taxon>
        <taxon>Lysobacterales</taxon>
        <taxon>Rhodanobacteraceae</taxon>
        <taxon>Dyella</taxon>
    </lineage>
</organism>
<proteinExistence type="predicted"/>
<dbReference type="Pfam" id="PF06445">
    <property type="entry name" value="GyrI-like"/>
    <property type="match status" value="1"/>
</dbReference>
<keyword evidence="3" id="KW-0804">Transcription</keyword>
<dbReference type="PROSITE" id="PS01124">
    <property type="entry name" value="HTH_ARAC_FAMILY_2"/>
    <property type="match status" value="1"/>
</dbReference>
<dbReference type="InterPro" id="IPR010499">
    <property type="entry name" value="AraC_E-bd"/>
</dbReference>
<dbReference type="Pfam" id="PF12833">
    <property type="entry name" value="HTH_18"/>
    <property type="match status" value="1"/>
</dbReference>
<evidence type="ECO:0000256" key="3">
    <source>
        <dbReference type="ARBA" id="ARBA00023163"/>
    </source>
</evidence>
<comment type="caution">
    <text evidence="5">The sequence shown here is derived from an EMBL/GenBank/DDBJ whole genome shotgun (WGS) entry which is preliminary data.</text>
</comment>
<dbReference type="InterPro" id="IPR018062">
    <property type="entry name" value="HTH_AraC-typ_CS"/>
</dbReference>
<gene>
    <name evidence="5" type="ORF">ISP19_18090</name>
</gene>
<dbReference type="InterPro" id="IPR029442">
    <property type="entry name" value="GyrI-like"/>
</dbReference>
<evidence type="ECO:0000313" key="5">
    <source>
        <dbReference type="EMBL" id="MBM7127288.1"/>
    </source>
</evidence>